<dbReference type="PANTHER" id="PTHR43591">
    <property type="entry name" value="METHYLTRANSFERASE"/>
    <property type="match status" value="1"/>
</dbReference>
<proteinExistence type="predicted"/>
<dbReference type="Proteomes" id="UP001474120">
    <property type="component" value="Unassembled WGS sequence"/>
</dbReference>
<keyword evidence="2" id="KW-0808">Transferase</keyword>
<dbReference type="GO" id="GO:0032259">
    <property type="term" value="P:methylation"/>
    <property type="evidence" value="ECO:0007669"/>
    <property type="project" value="UniProtKB-KW"/>
</dbReference>
<keyword evidence="2" id="KW-0489">Methyltransferase</keyword>
<dbReference type="InterPro" id="IPR013216">
    <property type="entry name" value="Methyltransf_11"/>
</dbReference>
<dbReference type="RefSeq" id="WP_342160559.1">
    <property type="nucleotide sequence ID" value="NZ_JBCDNA010000002.1"/>
</dbReference>
<dbReference type="GO" id="GO:0008168">
    <property type="term" value="F:methyltransferase activity"/>
    <property type="evidence" value="ECO:0007669"/>
    <property type="project" value="UniProtKB-KW"/>
</dbReference>
<organism evidence="2 3">
    <name type="scientific">Lutimonas vermicola</name>
    <dbReference type="NCBI Taxonomy" id="414288"/>
    <lineage>
        <taxon>Bacteria</taxon>
        <taxon>Pseudomonadati</taxon>
        <taxon>Bacteroidota</taxon>
        <taxon>Flavobacteriia</taxon>
        <taxon>Flavobacteriales</taxon>
        <taxon>Flavobacteriaceae</taxon>
        <taxon>Lutimonas</taxon>
    </lineage>
</organism>
<evidence type="ECO:0000313" key="3">
    <source>
        <dbReference type="Proteomes" id="UP001474120"/>
    </source>
</evidence>
<dbReference type="PANTHER" id="PTHR43591:SF24">
    <property type="entry name" value="2-METHOXY-6-POLYPRENYL-1,4-BENZOQUINOL METHYLASE, MITOCHONDRIAL"/>
    <property type="match status" value="1"/>
</dbReference>
<evidence type="ECO:0000259" key="1">
    <source>
        <dbReference type="Pfam" id="PF08241"/>
    </source>
</evidence>
<feature type="domain" description="Methyltransferase type 11" evidence="1">
    <location>
        <begin position="50"/>
        <end position="141"/>
    </location>
</feature>
<sequence length="263" mass="29301">MGNDDFIRNYERETWTRCSGSYLNTWGNLTNEMLPELIKAAHIRSGEKVLDIGCGPGNSSKILSDTGAEVTGIDFSQKMVDEASANYSDISFHQADAENIPKPDNSFDVVVANYVVHHFADPDKVFSEITRVLKPGGRFVFAVWGPREEQSSVGAFFPAFSSHHELSELPHGPLFGITDKETFEPLFSGANLKNFELTHHKTVWNCSSLQPLIDGWWDWGNLHAFPQDKQDRIKADFINNCAPFSTEKGYSFPHSAILGSAAK</sequence>
<dbReference type="EMBL" id="JBCDNA010000002">
    <property type="protein sequence ID" value="MEL4456424.1"/>
    <property type="molecule type" value="Genomic_DNA"/>
</dbReference>
<dbReference type="CDD" id="cd02440">
    <property type="entry name" value="AdoMet_MTases"/>
    <property type="match status" value="1"/>
</dbReference>
<keyword evidence="3" id="KW-1185">Reference proteome</keyword>
<dbReference type="InterPro" id="IPR029063">
    <property type="entry name" value="SAM-dependent_MTases_sf"/>
</dbReference>
<reference evidence="2 3" key="1">
    <citation type="submission" date="2024-04" db="EMBL/GenBank/DDBJ databases">
        <title>whole genome sequencing of Lutimonas vermicola strain IMCC1616.</title>
        <authorList>
            <person name="Bae S.S."/>
        </authorList>
    </citation>
    <scope>NUCLEOTIDE SEQUENCE [LARGE SCALE GENOMIC DNA]</scope>
    <source>
        <strain evidence="2 3">IMCC1616</strain>
    </source>
</reference>
<dbReference type="Pfam" id="PF08241">
    <property type="entry name" value="Methyltransf_11"/>
    <property type="match status" value="1"/>
</dbReference>
<gene>
    <name evidence="2" type="ORF">AABB81_10985</name>
</gene>
<name>A0ABU9L1V8_9FLAO</name>
<accession>A0ABU9L1V8</accession>
<comment type="caution">
    <text evidence="2">The sequence shown here is derived from an EMBL/GenBank/DDBJ whole genome shotgun (WGS) entry which is preliminary data.</text>
</comment>
<protein>
    <submittedName>
        <fullName evidence="2">Class I SAM-dependent methyltransferase</fullName>
    </submittedName>
</protein>
<dbReference type="SUPFAM" id="SSF53335">
    <property type="entry name" value="S-adenosyl-L-methionine-dependent methyltransferases"/>
    <property type="match status" value="1"/>
</dbReference>
<evidence type="ECO:0000313" key="2">
    <source>
        <dbReference type="EMBL" id="MEL4456424.1"/>
    </source>
</evidence>
<dbReference type="Gene3D" id="3.40.50.150">
    <property type="entry name" value="Vaccinia Virus protein VP39"/>
    <property type="match status" value="1"/>
</dbReference>